<accession>A0AAD5V0V0</accession>
<evidence type="ECO:0000313" key="1">
    <source>
        <dbReference type="EMBL" id="KAJ3483237.1"/>
    </source>
</evidence>
<keyword evidence="2" id="KW-1185">Reference proteome</keyword>
<dbReference type="EMBL" id="JANAWD010000236">
    <property type="protein sequence ID" value="KAJ3483237.1"/>
    <property type="molecule type" value="Genomic_DNA"/>
</dbReference>
<proteinExistence type="predicted"/>
<evidence type="ECO:0000313" key="2">
    <source>
        <dbReference type="Proteomes" id="UP001212997"/>
    </source>
</evidence>
<comment type="caution">
    <text evidence="1">The sequence shown here is derived from an EMBL/GenBank/DDBJ whole genome shotgun (WGS) entry which is preliminary data.</text>
</comment>
<organism evidence="1 2">
    <name type="scientific">Meripilus lineatus</name>
    <dbReference type="NCBI Taxonomy" id="2056292"/>
    <lineage>
        <taxon>Eukaryota</taxon>
        <taxon>Fungi</taxon>
        <taxon>Dikarya</taxon>
        <taxon>Basidiomycota</taxon>
        <taxon>Agaricomycotina</taxon>
        <taxon>Agaricomycetes</taxon>
        <taxon>Polyporales</taxon>
        <taxon>Meripilaceae</taxon>
        <taxon>Meripilus</taxon>
    </lineage>
</organism>
<protein>
    <submittedName>
        <fullName evidence="1">Uncharacterized protein</fullName>
    </submittedName>
</protein>
<gene>
    <name evidence="1" type="ORF">NLI96_g6449</name>
</gene>
<reference evidence="1" key="1">
    <citation type="submission" date="2022-07" db="EMBL/GenBank/DDBJ databases">
        <title>Genome Sequence of Physisporinus lineatus.</title>
        <authorList>
            <person name="Buettner E."/>
        </authorList>
    </citation>
    <scope>NUCLEOTIDE SEQUENCE</scope>
    <source>
        <strain evidence="1">VT162</strain>
    </source>
</reference>
<sequence length="496" mass="57412">MEFIQEELNRLRVVFDTQIRQHPEKSAETLLSLHQERDKSPAHYVFAIVFSEFVPMGDLKIAAPMFHIACTTGVPSATLTILRDPTLYDTSLVYLEERKQYIVYILDILVSCCRYMVTYQGSDFDRSYKEPSSQIVQDSPSLWRTLWLNRHRVYQTECAGLDLTDNTHSNLRRVVDLLLYEVADLEARVTGRPAMQPIRDIAKLALYSWQYPKRMDFNKVTVELLSNYFRDNSPDESKRLISRVITDKTVADRIASNIRDILIRKHIRDEMTSRTIIVLRTLVVCSEVFAQSSELCESIVIAMQRQLCCGDEHVKYDMQIMADGFQAIFALLIRKGEKLTAAARSYQALVLGMDLAQVVIPLAVRAILSAVHAQKWSLFNFTNDFLGFYARTYEKLCKSSSYAIPRKLLSVLNLLRAYWHQTFEKLQDLRLRQNDPRYEAIIRWKELGRRIAIRGDMPPFKKVSECAPVVMKKCAWREWVLDSPVLWAKLSEEGLG</sequence>
<dbReference type="Proteomes" id="UP001212997">
    <property type="component" value="Unassembled WGS sequence"/>
</dbReference>
<dbReference type="AlphaFoldDB" id="A0AAD5V0V0"/>
<name>A0AAD5V0V0_9APHY</name>